<name>A0A5D4RKS0_9BACI</name>
<dbReference type="EMBL" id="VTER01000003">
    <property type="protein sequence ID" value="TYS50358.1"/>
    <property type="molecule type" value="Genomic_DNA"/>
</dbReference>
<accession>A0A5D4RKS0</accession>
<dbReference type="SMART" id="SM00257">
    <property type="entry name" value="LysM"/>
    <property type="match status" value="1"/>
</dbReference>
<gene>
    <name evidence="2" type="ORF">FZD51_07395</name>
</gene>
<organism evidence="2 3">
    <name type="scientific">Bacillus infantis</name>
    <dbReference type="NCBI Taxonomy" id="324767"/>
    <lineage>
        <taxon>Bacteria</taxon>
        <taxon>Bacillati</taxon>
        <taxon>Bacillota</taxon>
        <taxon>Bacilli</taxon>
        <taxon>Bacillales</taxon>
        <taxon>Bacillaceae</taxon>
        <taxon>Bacillus</taxon>
    </lineage>
</organism>
<dbReference type="InterPro" id="IPR036779">
    <property type="entry name" value="LysM_dom_sf"/>
</dbReference>
<evidence type="ECO:0000313" key="3">
    <source>
        <dbReference type="Proteomes" id="UP000322139"/>
    </source>
</evidence>
<reference evidence="2 3" key="1">
    <citation type="submission" date="2019-08" db="EMBL/GenBank/DDBJ databases">
        <title>Bacillus genomes from the desert of Cuatro Cienegas, Coahuila.</title>
        <authorList>
            <person name="Olmedo-Alvarez G."/>
        </authorList>
    </citation>
    <scope>NUCLEOTIDE SEQUENCE [LARGE SCALE GENOMIC DNA]</scope>
    <source>
        <strain evidence="2 3">CH446_14T</strain>
    </source>
</reference>
<dbReference type="Pfam" id="PF01476">
    <property type="entry name" value="LysM"/>
    <property type="match status" value="1"/>
</dbReference>
<dbReference type="CDD" id="cd00118">
    <property type="entry name" value="LysM"/>
    <property type="match status" value="1"/>
</dbReference>
<dbReference type="SUPFAM" id="SSF54106">
    <property type="entry name" value="LysM domain"/>
    <property type="match status" value="1"/>
</dbReference>
<dbReference type="Proteomes" id="UP000322139">
    <property type="component" value="Unassembled WGS sequence"/>
</dbReference>
<dbReference type="PANTHER" id="PTHR33734">
    <property type="entry name" value="LYSM DOMAIN-CONTAINING GPI-ANCHORED PROTEIN 2"/>
    <property type="match status" value="1"/>
</dbReference>
<dbReference type="RefSeq" id="WP_148974160.1">
    <property type="nucleotide sequence ID" value="NZ_JBNIKU010000014.1"/>
</dbReference>
<comment type="caution">
    <text evidence="2">The sequence shown here is derived from an EMBL/GenBank/DDBJ whole genome shotgun (WGS) entry which is preliminary data.</text>
</comment>
<sequence>MKKLGKIVLASAMSLGILGGVGNIGASTAEAAPPGCFGPVYYYVKSGDTLSEIAAKYGVTASYLASLNNISDPNKIYVGQRLMTYNCN</sequence>
<dbReference type="Gene3D" id="3.10.350.10">
    <property type="entry name" value="LysM domain"/>
    <property type="match status" value="1"/>
</dbReference>
<proteinExistence type="predicted"/>
<evidence type="ECO:0000259" key="1">
    <source>
        <dbReference type="PROSITE" id="PS51782"/>
    </source>
</evidence>
<feature type="domain" description="LysM" evidence="1">
    <location>
        <begin position="40"/>
        <end position="84"/>
    </location>
</feature>
<dbReference type="AlphaFoldDB" id="A0A5D4RKS0"/>
<dbReference type="PROSITE" id="PS51782">
    <property type="entry name" value="LYSM"/>
    <property type="match status" value="1"/>
</dbReference>
<protein>
    <submittedName>
        <fullName evidence="2">LysM peptidoglycan-binding domain-containing protein</fullName>
    </submittedName>
</protein>
<dbReference type="PANTHER" id="PTHR33734:SF22">
    <property type="entry name" value="MEMBRANE-BOUND LYTIC MUREIN TRANSGLYCOSYLASE D"/>
    <property type="match status" value="1"/>
</dbReference>
<evidence type="ECO:0000313" key="2">
    <source>
        <dbReference type="EMBL" id="TYS50358.1"/>
    </source>
</evidence>
<dbReference type="InterPro" id="IPR018392">
    <property type="entry name" value="LysM"/>
</dbReference>